<protein>
    <submittedName>
        <fullName evidence="2">Uncharacterized protein</fullName>
    </submittedName>
</protein>
<evidence type="ECO:0000256" key="1">
    <source>
        <dbReference type="SAM" id="MobiDB-lite"/>
    </source>
</evidence>
<keyword evidence="3" id="KW-1185">Reference proteome</keyword>
<accession>A0ABR1YUD3</accession>
<evidence type="ECO:0000313" key="3">
    <source>
        <dbReference type="Proteomes" id="UP001492380"/>
    </source>
</evidence>
<organism evidence="2 3">
    <name type="scientific">Phyllosticta capitalensis</name>
    <dbReference type="NCBI Taxonomy" id="121624"/>
    <lineage>
        <taxon>Eukaryota</taxon>
        <taxon>Fungi</taxon>
        <taxon>Dikarya</taxon>
        <taxon>Ascomycota</taxon>
        <taxon>Pezizomycotina</taxon>
        <taxon>Dothideomycetes</taxon>
        <taxon>Dothideomycetes incertae sedis</taxon>
        <taxon>Botryosphaeriales</taxon>
        <taxon>Phyllostictaceae</taxon>
        <taxon>Phyllosticta</taxon>
    </lineage>
</organism>
<comment type="caution">
    <text evidence="2">The sequence shown here is derived from an EMBL/GenBank/DDBJ whole genome shotgun (WGS) entry which is preliminary data.</text>
</comment>
<feature type="region of interest" description="Disordered" evidence="1">
    <location>
        <begin position="97"/>
        <end position="171"/>
    </location>
</feature>
<name>A0ABR1YUD3_9PEZI</name>
<dbReference type="EMBL" id="JBBWRZ010000004">
    <property type="protein sequence ID" value="KAK8238389.1"/>
    <property type="molecule type" value="Genomic_DNA"/>
</dbReference>
<sequence>MVPTVQPLREHFLEAWTRAIFDSASQGILFSLLFPLLARRVWCLCKSCRIARCISRRRSHVDPELPGVERRDLKHQHLGGECVDQSQGPPLPCLTVSERPVGRCSPPPPHDPSLCGQRKGHRRVPSPDARRRGLSRSLKPQTRDQTRRHEARRERAALSPPPKHAQREKQQ</sequence>
<dbReference type="Proteomes" id="UP001492380">
    <property type="component" value="Unassembled WGS sequence"/>
</dbReference>
<feature type="compositionally biased region" description="Basic and acidic residues" evidence="1">
    <location>
        <begin position="141"/>
        <end position="156"/>
    </location>
</feature>
<evidence type="ECO:0000313" key="2">
    <source>
        <dbReference type="EMBL" id="KAK8238389.1"/>
    </source>
</evidence>
<gene>
    <name evidence="2" type="ORF">HDK90DRAFT_224531</name>
</gene>
<proteinExistence type="predicted"/>
<reference evidence="2 3" key="1">
    <citation type="submission" date="2024-04" db="EMBL/GenBank/DDBJ databases">
        <title>Phyllosticta paracitricarpa is synonymous to the EU quarantine fungus P. citricarpa based on phylogenomic analyses.</title>
        <authorList>
            <consortium name="Lawrence Berkeley National Laboratory"/>
            <person name="Van Ingen-Buijs V.A."/>
            <person name="Van Westerhoven A.C."/>
            <person name="Haridas S."/>
            <person name="Skiadas P."/>
            <person name="Martin F."/>
            <person name="Groenewald J.Z."/>
            <person name="Crous P.W."/>
            <person name="Seidl M.F."/>
        </authorList>
    </citation>
    <scope>NUCLEOTIDE SEQUENCE [LARGE SCALE GENOMIC DNA]</scope>
    <source>
        <strain evidence="2 3">CBS 123374</strain>
    </source>
</reference>